<feature type="domain" description="Methylmalonyl-CoA mutase alpha/beta chain catalytic" evidence="6">
    <location>
        <begin position="180"/>
        <end position="434"/>
    </location>
</feature>
<dbReference type="Gene3D" id="3.40.50.280">
    <property type="entry name" value="Cobalamin-binding domain"/>
    <property type="match status" value="1"/>
</dbReference>
<keyword evidence="3" id="KW-0846">Cobalamin</keyword>
<dbReference type="RefSeq" id="WP_078816589.1">
    <property type="nucleotide sequence ID" value="NZ_FUYJ01000001.1"/>
</dbReference>
<comment type="similarity">
    <text evidence="2">Belongs to the methylmalonyl-CoA mutase family.</text>
</comment>
<evidence type="ECO:0000313" key="7">
    <source>
        <dbReference type="EMBL" id="SKA88839.1"/>
    </source>
</evidence>
<evidence type="ECO:0000313" key="8">
    <source>
        <dbReference type="Proteomes" id="UP000190042"/>
    </source>
</evidence>
<accession>A0A1T4XH72</accession>
<dbReference type="AlphaFoldDB" id="A0A1T4XH72"/>
<dbReference type="EMBL" id="FUYJ01000001">
    <property type="protein sequence ID" value="SKA88839.1"/>
    <property type="molecule type" value="Genomic_DNA"/>
</dbReference>
<dbReference type="InterPro" id="IPR016176">
    <property type="entry name" value="Cbl-dep_enz_cat"/>
</dbReference>
<dbReference type="InterPro" id="IPR006099">
    <property type="entry name" value="MeMalonylCoA_mutase_a/b_cat"/>
</dbReference>
<reference evidence="8" key="1">
    <citation type="submission" date="2017-02" db="EMBL/GenBank/DDBJ databases">
        <authorList>
            <person name="Varghese N."/>
            <person name="Submissions S."/>
        </authorList>
    </citation>
    <scope>NUCLEOTIDE SEQUENCE [LARGE SCALE GENOMIC DNA]</scope>
    <source>
        <strain evidence="8">DSM 23966</strain>
    </source>
</reference>
<dbReference type="GO" id="GO:0019678">
    <property type="term" value="P:propionate metabolic process, methylmalonyl pathway"/>
    <property type="evidence" value="ECO:0007669"/>
    <property type="project" value="TreeGrafter"/>
</dbReference>
<dbReference type="GO" id="GO:0005737">
    <property type="term" value="C:cytoplasm"/>
    <property type="evidence" value="ECO:0007669"/>
    <property type="project" value="TreeGrafter"/>
</dbReference>
<dbReference type="PANTHER" id="PTHR48101">
    <property type="entry name" value="METHYLMALONYL-COA MUTASE, MITOCHONDRIAL-RELATED"/>
    <property type="match status" value="1"/>
</dbReference>
<proteinExistence type="inferred from homology"/>
<keyword evidence="4" id="KW-0413">Isomerase</keyword>
<name>A0A1T4XH72_9BACL</name>
<dbReference type="GO" id="GO:0031419">
    <property type="term" value="F:cobalamin binding"/>
    <property type="evidence" value="ECO:0007669"/>
    <property type="project" value="UniProtKB-KW"/>
</dbReference>
<dbReference type="SUPFAM" id="SSF52242">
    <property type="entry name" value="Cobalamin (vitamin B12)-binding domain"/>
    <property type="match status" value="1"/>
</dbReference>
<evidence type="ECO:0000256" key="5">
    <source>
        <dbReference type="ARBA" id="ARBA00023285"/>
    </source>
</evidence>
<dbReference type="PANTHER" id="PTHR48101:SF4">
    <property type="entry name" value="METHYLMALONYL-COA MUTASE, MITOCHONDRIAL"/>
    <property type="match status" value="1"/>
</dbReference>
<dbReference type="Proteomes" id="UP000190042">
    <property type="component" value="Unassembled WGS sequence"/>
</dbReference>
<dbReference type="Pfam" id="PF01642">
    <property type="entry name" value="MM_CoA_mutase"/>
    <property type="match status" value="1"/>
</dbReference>
<comment type="cofactor">
    <cofactor evidence="1">
        <name>adenosylcob(III)alamin</name>
        <dbReference type="ChEBI" id="CHEBI:18408"/>
    </cofactor>
</comment>
<organism evidence="7 8">
    <name type="scientific">Sporosarcina newyorkensis</name>
    <dbReference type="NCBI Taxonomy" id="759851"/>
    <lineage>
        <taxon>Bacteria</taxon>
        <taxon>Bacillati</taxon>
        <taxon>Bacillota</taxon>
        <taxon>Bacilli</taxon>
        <taxon>Bacillales</taxon>
        <taxon>Caryophanaceae</taxon>
        <taxon>Sporosarcina</taxon>
    </lineage>
</organism>
<sequence length="557" mass="61970">MPIHKMKTFTFTAPSYEDWEHAAVQSLKGKPFESLRTKTAEGIDLMPLYTKEHLDQQKVSRVTKPHFGWTIAQPVSAENGQQFLLNLKESLERGNQAIVYNGLTPLSWREQDLRELAELLTKYPILFTEIEKEDPILQAFTFVDLQDRGNVKGIFTSSIGVLPEGFSEIKTKGADLWLAHHEGADAVTELAVSLAIAAELAEEAATFEEFTNGFYARFATDTHFFMEIAKFRAFRVLWKLFNEAYGVEDPKQVPLLAITSLRSYSKLDPYVNLLRGGNSAFAAVLGGADWLTVLPHDVLTGTSSSSNRYARNIQLILKEETHIDQVLDPAGGSYFIETLTADLIRKAWNKFLAIEESGGYQSFLQSGELSVLYANRQKETASGKKSLIGTNVYAELTEANFDHSPAIAVSKRLAEPFENLRASRKEELPKTVLLNFGALKDYKPRADFVSGFLAVGGIEAIWSPSFDSIDQALVWIQKERPDYAVICAPPTQVEDIVADFLKEKSAECIVDVAGKYDQKVSGQWIANGLHGFIFAGQDKIAKLNEIADIKKGGHSVE</sequence>
<keyword evidence="8" id="KW-1185">Reference proteome</keyword>
<gene>
    <name evidence="7" type="ORF">SAMN04244570_0750</name>
</gene>
<dbReference type="GO" id="GO:0046872">
    <property type="term" value="F:metal ion binding"/>
    <property type="evidence" value="ECO:0007669"/>
    <property type="project" value="InterPro"/>
</dbReference>
<keyword evidence="5" id="KW-0170">Cobalt</keyword>
<evidence type="ECO:0000259" key="6">
    <source>
        <dbReference type="Pfam" id="PF01642"/>
    </source>
</evidence>
<dbReference type="SUPFAM" id="SSF51703">
    <property type="entry name" value="Cobalamin (vitamin B12)-dependent enzymes"/>
    <property type="match status" value="1"/>
</dbReference>
<evidence type="ECO:0000256" key="3">
    <source>
        <dbReference type="ARBA" id="ARBA00022628"/>
    </source>
</evidence>
<dbReference type="Gene3D" id="3.20.20.240">
    <property type="entry name" value="Methylmalonyl-CoA mutase"/>
    <property type="match status" value="2"/>
</dbReference>
<evidence type="ECO:0000256" key="1">
    <source>
        <dbReference type="ARBA" id="ARBA00001922"/>
    </source>
</evidence>
<dbReference type="GO" id="GO:0004494">
    <property type="term" value="F:methylmalonyl-CoA mutase activity"/>
    <property type="evidence" value="ECO:0007669"/>
    <property type="project" value="UniProtKB-EC"/>
</dbReference>
<evidence type="ECO:0000256" key="4">
    <source>
        <dbReference type="ARBA" id="ARBA00023235"/>
    </source>
</evidence>
<evidence type="ECO:0000256" key="2">
    <source>
        <dbReference type="ARBA" id="ARBA00008465"/>
    </source>
</evidence>
<dbReference type="InterPro" id="IPR036724">
    <property type="entry name" value="Cobalamin-bd_sf"/>
</dbReference>
<protein>
    <submittedName>
        <fullName evidence="7">Heterodimeric methylmalonyl-CoA mutase small subunit</fullName>
    </submittedName>
</protein>